<reference evidence="1 2" key="1">
    <citation type="submission" date="2024-08" db="EMBL/GenBank/DDBJ databases">
        <title>Gnathostoma spinigerum genome.</title>
        <authorList>
            <person name="Gonzalez-Bertolin B."/>
            <person name="Monzon S."/>
            <person name="Zaballos A."/>
            <person name="Jimenez P."/>
            <person name="Dekumyoy P."/>
            <person name="Varona S."/>
            <person name="Cuesta I."/>
            <person name="Sumanam S."/>
            <person name="Adisakwattana P."/>
            <person name="Gasser R.B."/>
            <person name="Hernandez-Gonzalez A."/>
            <person name="Young N.D."/>
            <person name="Perteguer M.J."/>
        </authorList>
    </citation>
    <scope>NUCLEOTIDE SEQUENCE [LARGE SCALE GENOMIC DNA]</scope>
    <source>
        <strain evidence="1">AL3</strain>
        <tissue evidence="1">Liver</tissue>
    </source>
</reference>
<protein>
    <submittedName>
        <fullName evidence="1">Uncharacterized protein</fullName>
    </submittedName>
</protein>
<keyword evidence="2" id="KW-1185">Reference proteome</keyword>
<gene>
    <name evidence="1" type="ORF">AB6A40_010930</name>
</gene>
<dbReference type="AlphaFoldDB" id="A0ABD6F237"/>
<sequence length="113" mass="12656">MQFALPIVSCRNSACVKVVLKKTRLDRHAMNDYAIVRDCWKRIFPEGSYEVAKSIDTSTVRMVANNMRGTIGYVYLCEGYLCNSTSALLSFASASKLFTYVLLSVTHIFLSIA</sequence>
<comment type="caution">
    <text evidence="1">The sequence shown here is derived from an EMBL/GenBank/DDBJ whole genome shotgun (WGS) entry which is preliminary data.</text>
</comment>
<name>A0ABD6F237_9BILA</name>
<dbReference type="EMBL" id="JBGFUD010015911">
    <property type="protein sequence ID" value="MFH4984221.1"/>
    <property type="molecule type" value="Genomic_DNA"/>
</dbReference>
<proteinExistence type="predicted"/>
<evidence type="ECO:0000313" key="2">
    <source>
        <dbReference type="Proteomes" id="UP001608902"/>
    </source>
</evidence>
<evidence type="ECO:0000313" key="1">
    <source>
        <dbReference type="EMBL" id="MFH4984221.1"/>
    </source>
</evidence>
<accession>A0ABD6F237</accession>
<dbReference type="Proteomes" id="UP001608902">
    <property type="component" value="Unassembled WGS sequence"/>
</dbReference>
<organism evidence="1 2">
    <name type="scientific">Gnathostoma spinigerum</name>
    <dbReference type="NCBI Taxonomy" id="75299"/>
    <lineage>
        <taxon>Eukaryota</taxon>
        <taxon>Metazoa</taxon>
        <taxon>Ecdysozoa</taxon>
        <taxon>Nematoda</taxon>
        <taxon>Chromadorea</taxon>
        <taxon>Rhabditida</taxon>
        <taxon>Spirurina</taxon>
        <taxon>Gnathostomatomorpha</taxon>
        <taxon>Gnathostomatoidea</taxon>
        <taxon>Gnathostomatidae</taxon>
        <taxon>Gnathostoma</taxon>
    </lineage>
</organism>